<dbReference type="PANTHER" id="PTHR19328">
    <property type="entry name" value="HEDGEHOG-INTERACTING PROTEIN"/>
    <property type="match status" value="1"/>
</dbReference>
<protein>
    <recommendedName>
        <fullName evidence="1">Glucose/Sorbosone dehydrogenase domain-containing protein</fullName>
    </recommendedName>
</protein>
<organism evidence="2 3">
    <name type="scientific">Gemmata massiliana</name>
    <dbReference type="NCBI Taxonomy" id="1210884"/>
    <lineage>
        <taxon>Bacteria</taxon>
        <taxon>Pseudomonadati</taxon>
        <taxon>Planctomycetota</taxon>
        <taxon>Planctomycetia</taxon>
        <taxon>Gemmatales</taxon>
        <taxon>Gemmataceae</taxon>
        <taxon>Gemmata</taxon>
    </lineage>
</organism>
<proteinExistence type="predicted"/>
<dbReference type="Pfam" id="PF07995">
    <property type="entry name" value="GSDH"/>
    <property type="match status" value="1"/>
</dbReference>
<evidence type="ECO:0000313" key="3">
    <source>
        <dbReference type="Proteomes" id="UP000464178"/>
    </source>
</evidence>
<evidence type="ECO:0000313" key="2">
    <source>
        <dbReference type="EMBL" id="VTR99747.1"/>
    </source>
</evidence>
<dbReference type="RefSeq" id="WP_162671967.1">
    <property type="nucleotide sequence ID" value="NZ_LR593886.1"/>
</dbReference>
<evidence type="ECO:0000259" key="1">
    <source>
        <dbReference type="Pfam" id="PF07995"/>
    </source>
</evidence>
<dbReference type="InterPro" id="IPR012938">
    <property type="entry name" value="Glc/Sorbosone_DH"/>
</dbReference>
<dbReference type="PANTHER" id="PTHR19328:SF75">
    <property type="entry name" value="ALDOSE SUGAR DEHYDROGENASE YLII"/>
    <property type="match status" value="1"/>
</dbReference>
<feature type="domain" description="Glucose/Sorbosone dehydrogenase" evidence="1">
    <location>
        <begin position="76"/>
        <end position="398"/>
    </location>
</feature>
<keyword evidence="3" id="KW-1185">Reference proteome</keyword>
<accession>A0A6P2DE81</accession>
<dbReference type="InterPro" id="IPR011041">
    <property type="entry name" value="Quinoprot_gluc/sorb_DH_b-prop"/>
</dbReference>
<sequence length="749" mass="82827">MRVTSCAIVVAGLLIGGAFVLGPRSSARPTETEPVRKATGIEKRELWTTSKVAGSPEPPDPFVMVKAYPKLSFNEALELTAVPGQKLWALAERPGKFYVFDMDSAKTEKKLVLDVKRGIYGLALHPKFAENGYFYVSSITAGDKPDGTRISRYTVTDREKMTADPKSEKVVFTWPSGGHNGGCMRFGPDGFLYLSTGDGSGIADGLETGQNLGTVLGKVLRIDVDKEADGKPYAIPADNPFVSTPGARGEVWAYGIRQCWKISFDSATGDLWAGEVGQDLWEMVYKIQKGGNYGWSVTEGSHPFRPERKKGPTPVLKPVVEHNHTEARSITGGFVYHGKKHPELKGAYVYGDFDTGRTWMLKFDTKADRVTAHTELAKTNFRIVAWGQDHDGEVYALNFIDGGIYRFEPNPSVAQERVVFPRKLSETGLFASTKDHAPEKGLIPYSVNAELWSDGASKERFIAVPGESKIEYETMTYPQPAPGSVPGWRFPNGTVLVKTFSLETEPGKKRRLETRLLVASVLGGTEEYGDQVWNGYTYIWNDDQTDAELADKKGVDREYTIKTAAGEKKQKWHFPSRAECNMCHTVTAKYALGVNTAQLNRDHNYHGVVANQLATLDHIGIFTKKLPAPAEKLPKLVDYRDEKASVEDRARAYLHANCSHCHRKWGGGNAEFQLLATLPVGELGVLNTKPGQGSFDLKDPRILAPGDPSRSMIYHRMTLTGLGRMPHIASNVVDEPALKLVHDWIKQMK</sequence>
<reference evidence="2 3" key="1">
    <citation type="submission" date="2019-05" db="EMBL/GenBank/DDBJ databases">
        <authorList>
            <consortium name="Science for Life Laboratories"/>
        </authorList>
    </citation>
    <scope>NUCLEOTIDE SEQUENCE [LARGE SCALE GENOMIC DNA]</scope>
    <source>
        <strain evidence="2">Soil9</strain>
    </source>
</reference>
<dbReference type="EMBL" id="LR593886">
    <property type="protein sequence ID" value="VTR99747.1"/>
    <property type="molecule type" value="Genomic_DNA"/>
</dbReference>
<dbReference type="InterPro" id="IPR036280">
    <property type="entry name" value="Multihaem_cyt_sf"/>
</dbReference>
<dbReference type="KEGG" id="gms:SOIL9_84140"/>
<name>A0A6P2DE81_9BACT</name>
<gene>
    <name evidence="2" type="ORF">SOIL9_84140</name>
</gene>
<dbReference type="Proteomes" id="UP000464178">
    <property type="component" value="Chromosome"/>
</dbReference>
<dbReference type="AlphaFoldDB" id="A0A6P2DE81"/>
<dbReference type="Gene3D" id="2.120.10.30">
    <property type="entry name" value="TolB, C-terminal domain"/>
    <property type="match status" value="1"/>
</dbReference>
<dbReference type="SUPFAM" id="SSF50952">
    <property type="entry name" value="Soluble quinoprotein glucose dehydrogenase"/>
    <property type="match status" value="1"/>
</dbReference>
<dbReference type="SUPFAM" id="SSF48695">
    <property type="entry name" value="Multiheme cytochromes"/>
    <property type="match status" value="1"/>
</dbReference>
<dbReference type="InterPro" id="IPR011042">
    <property type="entry name" value="6-blade_b-propeller_TolB-like"/>
</dbReference>